<dbReference type="SUPFAM" id="SSF54593">
    <property type="entry name" value="Glyoxalase/Bleomycin resistance protein/Dihydroxybiphenyl dioxygenase"/>
    <property type="match status" value="1"/>
</dbReference>
<protein>
    <submittedName>
        <fullName evidence="2">VOC family protein</fullName>
    </submittedName>
</protein>
<evidence type="ECO:0000259" key="1">
    <source>
        <dbReference type="Pfam" id="PF06983"/>
    </source>
</evidence>
<evidence type="ECO:0000313" key="3">
    <source>
        <dbReference type="Proteomes" id="UP000601361"/>
    </source>
</evidence>
<proteinExistence type="predicted"/>
<dbReference type="InterPro" id="IPR029068">
    <property type="entry name" value="Glyas_Bleomycin-R_OHBP_Dase"/>
</dbReference>
<keyword evidence="3" id="KW-1185">Reference proteome</keyword>
<dbReference type="EMBL" id="BMGS01000005">
    <property type="protein sequence ID" value="GGG44764.1"/>
    <property type="molecule type" value="Genomic_DNA"/>
</dbReference>
<name>A0ABQ1WTD2_9BACT</name>
<organism evidence="2 3">
    <name type="scientific">Hymenobacter glacieicola</name>
    <dbReference type="NCBI Taxonomy" id="1562124"/>
    <lineage>
        <taxon>Bacteria</taxon>
        <taxon>Pseudomonadati</taxon>
        <taxon>Bacteroidota</taxon>
        <taxon>Cytophagia</taxon>
        <taxon>Cytophagales</taxon>
        <taxon>Hymenobacteraceae</taxon>
        <taxon>Hymenobacter</taxon>
    </lineage>
</organism>
<dbReference type="InterPro" id="IPR028973">
    <property type="entry name" value="PhnB-like"/>
</dbReference>
<reference evidence="3" key="1">
    <citation type="journal article" date="2019" name="Int. J. Syst. Evol. Microbiol.">
        <title>The Global Catalogue of Microorganisms (GCM) 10K type strain sequencing project: providing services to taxonomists for standard genome sequencing and annotation.</title>
        <authorList>
            <consortium name="The Broad Institute Genomics Platform"/>
            <consortium name="The Broad Institute Genome Sequencing Center for Infectious Disease"/>
            <person name="Wu L."/>
            <person name="Ma J."/>
        </authorList>
    </citation>
    <scope>NUCLEOTIDE SEQUENCE [LARGE SCALE GENOMIC DNA]</scope>
    <source>
        <strain evidence="3">CGMCC 1.12990</strain>
    </source>
</reference>
<dbReference type="PANTHER" id="PTHR33990:SF1">
    <property type="entry name" value="PROTEIN YJDN"/>
    <property type="match status" value="1"/>
</dbReference>
<sequence length="140" mass="15513">MSTFQLTPYLTFPGTCQAAMTFYQTCLGGELMIQPFAGSPAAEHVGEEAQHGVLHSSLIREGLTLMASDEGMHKVVKGTMVSLSLNCTSEEEIRQYFARLSEGGTVTMPLQDTFWGATFGMFTDRFGIDWLLNYDKQPQQ</sequence>
<comment type="caution">
    <text evidence="2">The sequence shown here is derived from an EMBL/GenBank/DDBJ whole genome shotgun (WGS) entry which is preliminary data.</text>
</comment>
<dbReference type="Gene3D" id="3.10.180.10">
    <property type="entry name" value="2,3-Dihydroxybiphenyl 1,2-Dioxygenase, domain 1"/>
    <property type="match status" value="1"/>
</dbReference>
<dbReference type="PANTHER" id="PTHR33990">
    <property type="entry name" value="PROTEIN YJDN-RELATED"/>
    <property type="match status" value="1"/>
</dbReference>
<dbReference type="CDD" id="cd06588">
    <property type="entry name" value="PhnB_like"/>
    <property type="match status" value="1"/>
</dbReference>
<evidence type="ECO:0000313" key="2">
    <source>
        <dbReference type="EMBL" id="GGG44764.1"/>
    </source>
</evidence>
<dbReference type="Pfam" id="PF06983">
    <property type="entry name" value="3-dmu-9_3-mt"/>
    <property type="match status" value="1"/>
</dbReference>
<gene>
    <name evidence="2" type="ORF">GCM10011378_21370</name>
</gene>
<dbReference type="Proteomes" id="UP000601361">
    <property type="component" value="Unassembled WGS sequence"/>
</dbReference>
<accession>A0ABQ1WTD2</accession>
<feature type="domain" description="PhnB-like" evidence="1">
    <location>
        <begin position="6"/>
        <end position="130"/>
    </location>
</feature>
<dbReference type="RefSeq" id="WP_188557825.1">
    <property type="nucleotide sequence ID" value="NZ_BMGS01000005.1"/>
</dbReference>